<name>A0A0A9FKB6_ARUDO</name>
<organism evidence="1">
    <name type="scientific">Arundo donax</name>
    <name type="common">Giant reed</name>
    <name type="synonym">Donax arundinaceus</name>
    <dbReference type="NCBI Taxonomy" id="35708"/>
    <lineage>
        <taxon>Eukaryota</taxon>
        <taxon>Viridiplantae</taxon>
        <taxon>Streptophyta</taxon>
        <taxon>Embryophyta</taxon>
        <taxon>Tracheophyta</taxon>
        <taxon>Spermatophyta</taxon>
        <taxon>Magnoliopsida</taxon>
        <taxon>Liliopsida</taxon>
        <taxon>Poales</taxon>
        <taxon>Poaceae</taxon>
        <taxon>PACMAD clade</taxon>
        <taxon>Arundinoideae</taxon>
        <taxon>Arundineae</taxon>
        <taxon>Arundo</taxon>
    </lineage>
</organism>
<dbReference type="AlphaFoldDB" id="A0A0A9FKB6"/>
<sequence>MLQRNTENYVLQVPELPSFHNLHIIMVYLDK</sequence>
<protein>
    <submittedName>
        <fullName evidence="1">Uncharacterized protein</fullName>
    </submittedName>
</protein>
<evidence type="ECO:0000313" key="1">
    <source>
        <dbReference type="EMBL" id="JAE10576.1"/>
    </source>
</evidence>
<accession>A0A0A9FKB6</accession>
<proteinExistence type="predicted"/>
<reference evidence="1" key="1">
    <citation type="submission" date="2014-09" db="EMBL/GenBank/DDBJ databases">
        <authorList>
            <person name="Magalhaes I.L.F."/>
            <person name="Oliveira U."/>
            <person name="Santos F.R."/>
            <person name="Vidigal T.H.D.A."/>
            <person name="Brescovit A.D."/>
            <person name="Santos A.J."/>
        </authorList>
    </citation>
    <scope>NUCLEOTIDE SEQUENCE</scope>
    <source>
        <tissue evidence="1">Shoot tissue taken approximately 20 cm above the soil surface</tissue>
    </source>
</reference>
<dbReference type="EMBL" id="GBRH01187320">
    <property type="protein sequence ID" value="JAE10576.1"/>
    <property type="molecule type" value="Transcribed_RNA"/>
</dbReference>
<reference evidence="1" key="2">
    <citation type="journal article" date="2015" name="Data Brief">
        <title>Shoot transcriptome of the giant reed, Arundo donax.</title>
        <authorList>
            <person name="Barrero R.A."/>
            <person name="Guerrero F.D."/>
            <person name="Moolhuijzen P."/>
            <person name="Goolsby J.A."/>
            <person name="Tidwell J."/>
            <person name="Bellgard S.E."/>
            <person name="Bellgard M.I."/>
        </authorList>
    </citation>
    <scope>NUCLEOTIDE SEQUENCE</scope>
    <source>
        <tissue evidence="1">Shoot tissue taken approximately 20 cm above the soil surface</tissue>
    </source>
</reference>